<evidence type="ECO:0000313" key="1">
    <source>
        <dbReference type="EMBL" id="MDC8756513.1"/>
    </source>
</evidence>
<keyword evidence="1" id="KW-0489">Methyltransferase</keyword>
<dbReference type="EMBL" id="JAQQXR010000001">
    <property type="protein sequence ID" value="MDC8756513.1"/>
    <property type="molecule type" value="Genomic_DNA"/>
</dbReference>
<proteinExistence type="predicted"/>
<accession>A0ABT5JUX6</accession>
<dbReference type="GO" id="GO:0008168">
    <property type="term" value="F:methyltransferase activity"/>
    <property type="evidence" value="ECO:0007669"/>
    <property type="project" value="UniProtKB-KW"/>
</dbReference>
<protein>
    <submittedName>
        <fullName evidence="1">Class I SAM-dependent methyltransferase</fullName>
    </submittedName>
</protein>
<dbReference type="RefSeq" id="WP_273669147.1">
    <property type="nucleotide sequence ID" value="NZ_JAQQXR010000001.1"/>
</dbReference>
<dbReference type="InterPro" id="IPR029063">
    <property type="entry name" value="SAM-dependent_MTases_sf"/>
</dbReference>
<evidence type="ECO:0000313" key="2">
    <source>
        <dbReference type="Proteomes" id="UP001221208"/>
    </source>
</evidence>
<dbReference type="Pfam" id="PF13578">
    <property type="entry name" value="Methyltransf_24"/>
    <property type="match status" value="1"/>
</dbReference>
<name>A0ABT5JUX6_9BURK</name>
<reference evidence="1 2" key="1">
    <citation type="submission" date="2022-10" db="EMBL/GenBank/DDBJ databases">
        <title>Janthinobacterium sp. hw3 Genome sequencing.</title>
        <authorList>
            <person name="Park S."/>
        </authorList>
    </citation>
    <scope>NUCLEOTIDE SEQUENCE [LARGE SCALE GENOMIC DNA]</scope>
    <source>
        <strain evidence="2">hw3</strain>
    </source>
</reference>
<keyword evidence="2" id="KW-1185">Reference proteome</keyword>
<gene>
    <name evidence="1" type="ORF">OIK44_02790</name>
</gene>
<organism evidence="1 2">
    <name type="scientific">Janthinobacterium fluminis</name>
    <dbReference type="NCBI Taxonomy" id="2987524"/>
    <lineage>
        <taxon>Bacteria</taxon>
        <taxon>Pseudomonadati</taxon>
        <taxon>Pseudomonadota</taxon>
        <taxon>Betaproteobacteria</taxon>
        <taxon>Burkholderiales</taxon>
        <taxon>Oxalobacteraceae</taxon>
        <taxon>Janthinobacterium</taxon>
    </lineage>
</organism>
<dbReference type="Proteomes" id="UP001221208">
    <property type="component" value="Unassembled WGS sequence"/>
</dbReference>
<dbReference type="SUPFAM" id="SSF53335">
    <property type="entry name" value="S-adenosyl-L-methionine-dependent methyltransferases"/>
    <property type="match status" value="1"/>
</dbReference>
<keyword evidence="1" id="KW-0808">Transferase</keyword>
<sequence>MNTSQKAIPPSQAILIFPSCMPRALEYLQKCQRENINVIGSSSLTHDVSRDKYPDWFYLPYITDAAFPDALRQAIATFDIGGIYCPNPVAWDFLNLALGEIAPHVSLVNEAPTDVELSRYHLAQATARSWISGPLFLASELPAKASISHMELASLFRHADQIPGMCDHEKVFALCEVARHSVAGDIVEIGSWWGKSAFVLARLALCYDIGKLLCVDPWTSENLVQNDESGMVDRLSAQMDADGALAIFEMNLLPYNQKHINYLRMPSTDAARRYRDTHCAATNTFGRTEYCGGIAILHIDGNHAYDAVKADVESWAEHVVAGGWVIFDDYVWPYGDGPQRIGDDFLMQQQDRIGTAFVMGTALFVQLARPPRAS</sequence>
<dbReference type="GO" id="GO:0032259">
    <property type="term" value="P:methylation"/>
    <property type="evidence" value="ECO:0007669"/>
    <property type="project" value="UniProtKB-KW"/>
</dbReference>
<dbReference type="Gene3D" id="3.40.50.150">
    <property type="entry name" value="Vaccinia Virus protein VP39"/>
    <property type="match status" value="1"/>
</dbReference>
<comment type="caution">
    <text evidence="1">The sequence shown here is derived from an EMBL/GenBank/DDBJ whole genome shotgun (WGS) entry which is preliminary data.</text>
</comment>